<reference evidence="1 2" key="1">
    <citation type="journal article" date="2012" name="PLoS Pathog.">
        <title>Diverse lifestyles and strategies of plant pathogenesis encoded in the genomes of eighteen Dothideomycetes fungi.</title>
        <authorList>
            <person name="Ohm R.A."/>
            <person name="Feau N."/>
            <person name="Henrissat B."/>
            <person name="Schoch C.L."/>
            <person name="Horwitz B.A."/>
            <person name="Barry K.W."/>
            <person name="Condon B.J."/>
            <person name="Copeland A.C."/>
            <person name="Dhillon B."/>
            <person name="Glaser F."/>
            <person name="Hesse C.N."/>
            <person name="Kosti I."/>
            <person name="LaButti K."/>
            <person name="Lindquist E.A."/>
            <person name="Lucas S."/>
            <person name="Salamov A.A."/>
            <person name="Bradshaw R.E."/>
            <person name="Ciuffetti L."/>
            <person name="Hamelin R.C."/>
            <person name="Kema G.H.J."/>
            <person name="Lawrence C."/>
            <person name="Scott J.A."/>
            <person name="Spatafora J.W."/>
            <person name="Turgeon B.G."/>
            <person name="de Wit P.J.G.M."/>
            <person name="Zhong S."/>
            <person name="Goodwin S.B."/>
            <person name="Grigoriev I.V."/>
        </authorList>
    </citation>
    <scope>NUCLEOTIDE SEQUENCE [LARGE SCALE GENOMIC DNA]</scope>
    <source>
        <strain evidence="2">28A</strain>
    </source>
</reference>
<sequence length="61" mass="6815">MQAAQPITRGLACMKLLSFEVFNIFDERKLRSYESLLAIAGFLRGKSTGGSICLPWYLQAC</sequence>
<dbReference type="GeneID" id="19399051"/>
<dbReference type="RefSeq" id="XP_008028308.1">
    <property type="nucleotide sequence ID" value="XM_008030117.1"/>
</dbReference>
<dbReference type="HOGENOM" id="CLU_2924178_0_0_1"/>
<protein>
    <submittedName>
        <fullName evidence="1">Uncharacterized protein</fullName>
    </submittedName>
</protein>
<dbReference type="Proteomes" id="UP000016935">
    <property type="component" value="Unassembled WGS sequence"/>
</dbReference>
<dbReference type="AlphaFoldDB" id="R0IEU8"/>
<gene>
    <name evidence="1" type="ORF">SETTUDRAFT_164239</name>
</gene>
<accession>R0IEU8</accession>
<evidence type="ECO:0000313" key="1">
    <source>
        <dbReference type="EMBL" id="EOA83825.1"/>
    </source>
</evidence>
<name>R0IEU8_EXST2</name>
<dbReference type="EMBL" id="KB908814">
    <property type="protein sequence ID" value="EOA83825.1"/>
    <property type="molecule type" value="Genomic_DNA"/>
</dbReference>
<evidence type="ECO:0000313" key="2">
    <source>
        <dbReference type="Proteomes" id="UP000016935"/>
    </source>
</evidence>
<keyword evidence="2" id="KW-1185">Reference proteome</keyword>
<organism evidence="1 2">
    <name type="scientific">Exserohilum turcicum (strain 28A)</name>
    <name type="common">Northern leaf blight fungus</name>
    <name type="synonym">Setosphaeria turcica</name>
    <dbReference type="NCBI Taxonomy" id="671987"/>
    <lineage>
        <taxon>Eukaryota</taxon>
        <taxon>Fungi</taxon>
        <taxon>Dikarya</taxon>
        <taxon>Ascomycota</taxon>
        <taxon>Pezizomycotina</taxon>
        <taxon>Dothideomycetes</taxon>
        <taxon>Pleosporomycetidae</taxon>
        <taxon>Pleosporales</taxon>
        <taxon>Pleosporineae</taxon>
        <taxon>Pleosporaceae</taxon>
        <taxon>Exserohilum</taxon>
    </lineage>
</organism>
<reference evidence="1 2" key="2">
    <citation type="journal article" date="2013" name="PLoS Genet.">
        <title>Comparative genome structure, secondary metabolite, and effector coding capacity across Cochliobolus pathogens.</title>
        <authorList>
            <person name="Condon B.J."/>
            <person name="Leng Y."/>
            <person name="Wu D."/>
            <person name="Bushley K.E."/>
            <person name="Ohm R.A."/>
            <person name="Otillar R."/>
            <person name="Martin J."/>
            <person name="Schackwitz W."/>
            <person name="Grimwood J."/>
            <person name="MohdZainudin N."/>
            <person name="Xue C."/>
            <person name="Wang R."/>
            <person name="Manning V.A."/>
            <person name="Dhillon B."/>
            <person name="Tu Z.J."/>
            <person name="Steffenson B.J."/>
            <person name="Salamov A."/>
            <person name="Sun H."/>
            <person name="Lowry S."/>
            <person name="LaButti K."/>
            <person name="Han J."/>
            <person name="Copeland A."/>
            <person name="Lindquist E."/>
            <person name="Barry K."/>
            <person name="Schmutz J."/>
            <person name="Baker S.E."/>
            <person name="Ciuffetti L.M."/>
            <person name="Grigoriev I.V."/>
            <person name="Zhong S."/>
            <person name="Turgeon B.G."/>
        </authorList>
    </citation>
    <scope>NUCLEOTIDE SEQUENCE [LARGE SCALE GENOMIC DNA]</scope>
    <source>
        <strain evidence="2">28A</strain>
    </source>
</reference>
<proteinExistence type="predicted"/>